<dbReference type="CDD" id="cd08342">
    <property type="entry name" value="HPPD_N_like"/>
    <property type="match status" value="1"/>
</dbReference>
<keyword evidence="9 12" id="KW-0408">Iron</keyword>
<dbReference type="Pfam" id="PF00903">
    <property type="entry name" value="Glyoxalase"/>
    <property type="match status" value="2"/>
</dbReference>
<keyword evidence="4 12" id="KW-0479">Metal-binding</keyword>
<feature type="domain" description="VOC" evidence="14">
    <location>
        <begin position="29"/>
        <end position="176"/>
    </location>
</feature>
<evidence type="ECO:0000256" key="2">
    <source>
        <dbReference type="ARBA" id="ARBA00005877"/>
    </source>
</evidence>
<evidence type="ECO:0000313" key="15">
    <source>
        <dbReference type="EMBL" id="KAJ5403541.1"/>
    </source>
</evidence>
<evidence type="ECO:0000256" key="13">
    <source>
        <dbReference type="SAM" id="MobiDB-lite"/>
    </source>
</evidence>
<evidence type="ECO:0000259" key="14">
    <source>
        <dbReference type="PROSITE" id="PS51819"/>
    </source>
</evidence>
<organism evidence="15 16">
    <name type="scientific">Penicillium cosmopolitanum</name>
    <dbReference type="NCBI Taxonomy" id="1131564"/>
    <lineage>
        <taxon>Eukaryota</taxon>
        <taxon>Fungi</taxon>
        <taxon>Dikarya</taxon>
        <taxon>Ascomycota</taxon>
        <taxon>Pezizomycotina</taxon>
        <taxon>Eurotiomycetes</taxon>
        <taxon>Eurotiomycetidae</taxon>
        <taxon>Eurotiales</taxon>
        <taxon>Aspergillaceae</taxon>
        <taxon>Penicillium</taxon>
    </lineage>
</organism>
<dbReference type="EMBL" id="JAPZBU010000005">
    <property type="protein sequence ID" value="KAJ5403541.1"/>
    <property type="molecule type" value="Genomic_DNA"/>
</dbReference>
<evidence type="ECO:0000256" key="5">
    <source>
        <dbReference type="ARBA" id="ARBA00022737"/>
    </source>
</evidence>
<keyword evidence="8" id="KW-0560">Oxidoreductase</keyword>
<gene>
    <name evidence="15" type="ORF">N7509_003412</name>
</gene>
<protein>
    <recommendedName>
        <fullName evidence="3 11">4-hydroxyphenylpyruvate dioxygenase</fullName>
    </recommendedName>
</protein>
<dbReference type="PROSITE" id="PS51819">
    <property type="entry name" value="VOC"/>
    <property type="match status" value="2"/>
</dbReference>
<reference evidence="15" key="1">
    <citation type="submission" date="2022-12" db="EMBL/GenBank/DDBJ databases">
        <authorList>
            <person name="Petersen C."/>
        </authorList>
    </citation>
    <scope>NUCLEOTIDE SEQUENCE</scope>
    <source>
        <strain evidence="15">IBT 29677</strain>
    </source>
</reference>
<dbReference type="CDD" id="cd07250">
    <property type="entry name" value="HPPD_C_like"/>
    <property type="match status" value="1"/>
</dbReference>
<dbReference type="GO" id="GO:0006572">
    <property type="term" value="P:L-tyrosine catabolic process"/>
    <property type="evidence" value="ECO:0007669"/>
    <property type="project" value="UniProtKB-KW"/>
</dbReference>
<comment type="similarity">
    <text evidence="2 11">Belongs to the 4HPPD family.</text>
</comment>
<dbReference type="GO" id="GO:0003868">
    <property type="term" value="F:4-hydroxyphenylpyruvate dioxygenase activity"/>
    <property type="evidence" value="ECO:0007669"/>
    <property type="project" value="InterPro"/>
</dbReference>
<keyword evidence="6" id="KW-0828">Tyrosine catabolism</keyword>
<dbReference type="GO" id="GO:0046872">
    <property type="term" value="F:metal ion binding"/>
    <property type="evidence" value="ECO:0007669"/>
    <property type="project" value="UniProtKB-KW"/>
</dbReference>
<dbReference type="AlphaFoldDB" id="A0A9X0BBB5"/>
<dbReference type="InterPro" id="IPR029068">
    <property type="entry name" value="Glyas_Bleomycin-R_OHBP_Dase"/>
</dbReference>
<name>A0A9X0BBB5_9EURO</name>
<dbReference type="Gene3D" id="3.10.180.10">
    <property type="entry name" value="2,3-Dihydroxybiphenyl 1,2-Dioxygenase, domain 1"/>
    <property type="match status" value="2"/>
</dbReference>
<evidence type="ECO:0000256" key="10">
    <source>
        <dbReference type="ARBA" id="ARBA00023232"/>
    </source>
</evidence>
<evidence type="ECO:0000256" key="3">
    <source>
        <dbReference type="ARBA" id="ARBA00013222"/>
    </source>
</evidence>
<dbReference type="PANTHER" id="PTHR11959">
    <property type="entry name" value="4-HYDROXYPHENYLPYRUVATE DIOXYGENASE"/>
    <property type="match status" value="1"/>
</dbReference>
<dbReference type="InterPro" id="IPR037523">
    <property type="entry name" value="VOC_core"/>
</dbReference>
<keyword evidence="7 15" id="KW-0223">Dioxygenase</keyword>
<comment type="cofactor">
    <cofactor evidence="12">
        <name>Fe cation</name>
        <dbReference type="ChEBI" id="CHEBI:24875"/>
    </cofactor>
    <text evidence="12">Binds 1 Fe cation per subunit.</text>
</comment>
<dbReference type="FunFam" id="3.10.180.10:FF:000001">
    <property type="entry name" value="4-hydroxyphenylpyruvate dioxygenase"/>
    <property type="match status" value="1"/>
</dbReference>
<dbReference type="SUPFAM" id="SSF54593">
    <property type="entry name" value="Glyoxalase/Bleomycin resistance protein/Dihydroxybiphenyl dioxygenase"/>
    <property type="match status" value="1"/>
</dbReference>
<keyword evidence="10" id="KW-0585">Phenylalanine catabolism</keyword>
<feature type="binding site" evidence="12">
    <location>
        <position position="210"/>
    </location>
    <ligand>
        <name>Fe cation</name>
        <dbReference type="ChEBI" id="CHEBI:24875"/>
    </ligand>
</feature>
<evidence type="ECO:0000256" key="6">
    <source>
        <dbReference type="ARBA" id="ARBA00022878"/>
    </source>
</evidence>
<evidence type="ECO:0000256" key="12">
    <source>
        <dbReference type="PIRSR" id="PIRSR009283-1"/>
    </source>
</evidence>
<evidence type="ECO:0000256" key="7">
    <source>
        <dbReference type="ARBA" id="ARBA00022964"/>
    </source>
</evidence>
<dbReference type="Proteomes" id="UP001147747">
    <property type="component" value="Unassembled WGS sequence"/>
</dbReference>
<dbReference type="InterPro" id="IPR041735">
    <property type="entry name" value="4OHPhenylPyrv_dOase_C"/>
</dbReference>
<dbReference type="FunFam" id="3.10.180.10:FF:000020">
    <property type="entry name" value="4-hydroxyphenylpyruvate dioxygenase"/>
    <property type="match status" value="1"/>
</dbReference>
<feature type="region of interest" description="Disordered" evidence="13">
    <location>
        <begin position="1"/>
        <end position="20"/>
    </location>
</feature>
<accession>A0A9X0BBB5</accession>
<dbReference type="OrthoDB" id="414569at2759"/>
<keyword evidence="5" id="KW-0677">Repeat</keyword>
<evidence type="ECO:0000256" key="8">
    <source>
        <dbReference type="ARBA" id="ARBA00023002"/>
    </source>
</evidence>
<keyword evidence="16" id="KW-1185">Reference proteome</keyword>
<dbReference type="InterPro" id="IPR005956">
    <property type="entry name" value="4OHPhenylPyrv_dOase"/>
</dbReference>
<evidence type="ECO:0000256" key="4">
    <source>
        <dbReference type="ARBA" id="ARBA00022723"/>
    </source>
</evidence>
<feature type="domain" description="VOC" evidence="14">
    <location>
        <begin position="207"/>
        <end position="365"/>
    </location>
</feature>
<feature type="binding site" evidence="12">
    <location>
        <position position="376"/>
    </location>
    <ligand>
        <name>Fe cation</name>
        <dbReference type="ChEBI" id="CHEBI:24875"/>
    </ligand>
</feature>
<sequence length="408" mass="46171">MPFTVRRTDSPGGPPKATTISSIDPNYTGFDYISWYVGNARQAATYFVAHFGFKIDAYRGPETESWLTCSYVVSNGDARFVLTSPIAAPDNTSEKRASEDDRRFLNDIYDHLTKHGDGVKDIAFKVDDVTGAWEQAVQNGATPIQKPTLLQDEKDGTVLFATIKTYGDTVHSLINRSEYHGVFLPGYQSVTNMDRLNEQLPKVDLIEIDHCVGNQPWNELDETVKYYEDALSFHRYWSVDDKDMCSDYSAMRSVVVASPNEIVKMPMNEPAVGLKKSQIEEFVDYYNGAGCQHIAFRTNNIIETVESLMKRGVNFLSVPDSYYTTIKERLGSKNVSIAEDIKILEMYNILIDFDEGGYLLQIFTKHVVNRPTVFMEIIQRENFDGFGAGNFKSLFEAFEKEQALRGNL</sequence>
<feature type="binding site" evidence="12">
    <location>
        <position position="293"/>
    </location>
    <ligand>
        <name>Fe cation</name>
        <dbReference type="ChEBI" id="CHEBI:24875"/>
    </ligand>
</feature>
<dbReference type="PIRSF" id="PIRSF009283">
    <property type="entry name" value="HPP_dOase"/>
    <property type="match status" value="1"/>
</dbReference>
<comment type="caution">
    <text evidence="15">The sequence shown here is derived from an EMBL/GenBank/DDBJ whole genome shotgun (WGS) entry which is preliminary data.</text>
</comment>
<dbReference type="InterPro" id="IPR041736">
    <property type="entry name" value="4OHPhenylPyrv_dOase_N"/>
</dbReference>
<evidence type="ECO:0000256" key="9">
    <source>
        <dbReference type="ARBA" id="ARBA00023004"/>
    </source>
</evidence>
<comment type="pathway">
    <text evidence="1">Amino-acid degradation; L-phenylalanine degradation; acetoacetate and fumarate from L-phenylalanine: step 3/6.</text>
</comment>
<dbReference type="RefSeq" id="XP_056490783.1">
    <property type="nucleotide sequence ID" value="XM_056628049.1"/>
</dbReference>
<dbReference type="PANTHER" id="PTHR11959:SF1">
    <property type="entry name" value="4-HYDROXYPHENYLPYRUVATE DIOXYGENASE"/>
    <property type="match status" value="1"/>
</dbReference>
<evidence type="ECO:0000313" key="16">
    <source>
        <dbReference type="Proteomes" id="UP001147747"/>
    </source>
</evidence>
<reference evidence="15" key="2">
    <citation type="journal article" date="2023" name="IMA Fungus">
        <title>Comparative genomic study of the Penicillium genus elucidates a diverse pangenome and 15 lateral gene transfer events.</title>
        <authorList>
            <person name="Petersen C."/>
            <person name="Sorensen T."/>
            <person name="Nielsen M.R."/>
            <person name="Sondergaard T.E."/>
            <person name="Sorensen J.L."/>
            <person name="Fitzpatrick D.A."/>
            <person name="Frisvad J.C."/>
            <person name="Nielsen K.L."/>
        </authorList>
    </citation>
    <scope>NUCLEOTIDE SEQUENCE</scope>
    <source>
        <strain evidence="15">IBT 29677</strain>
    </source>
</reference>
<evidence type="ECO:0000256" key="1">
    <source>
        <dbReference type="ARBA" id="ARBA00005162"/>
    </source>
</evidence>
<dbReference type="NCBIfam" id="TIGR01263">
    <property type="entry name" value="4HPPD"/>
    <property type="match status" value="1"/>
</dbReference>
<dbReference type="InterPro" id="IPR004360">
    <property type="entry name" value="Glyas_Fos-R_dOase_dom"/>
</dbReference>
<proteinExistence type="inferred from homology"/>
<dbReference type="GO" id="GO:0006559">
    <property type="term" value="P:L-phenylalanine catabolic process"/>
    <property type="evidence" value="ECO:0007669"/>
    <property type="project" value="UniProtKB-KW"/>
</dbReference>
<dbReference type="GeneID" id="81367029"/>
<evidence type="ECO:0000256" key="11">
    <source>
        <dbReference type="PIRNR" id="PIRNR009283"/>
    </source>
</evidence>